<dbReference type="InterPro" id="IPR049049">
    <property type="entry name" value="Beta-AFase-like_GH127_C"/>
</dbReference>
<reference evidence="5" key="1">
    <citation type="submission" date="2021-01" db="EMBL/GenBank/DDBJ databases">
        <title>Whole genome shotgun sequence of Rugosimonospora africana NBRC 104875.</title>
        <authorList>
            <person name="Komaki H."/>
            <person name="Tamura T."/>
        </authorList>
    </citation>
    <scope>NUCLEOTIDE SEQUENCE</scope>
    <source>
        <strain evidence="5">NBRC 104875</strain>
    </source>
</reference>
<dbReference type="SUPFAM" id="SSF48208">
    <property type="entry name" value="Six-hairpin glycosidases"/>
    <property type="match status" value="1"/>
</dbReference>
<dbReference type="GO" id="GO:0005975">
    <property type="term" value="P:carbohydrate metabolic process"/>
    <property type="evidence" value="ECO:0007669"/>
    <property type="project" value="InterPro"/>
</dbReference>
<dbReference type="AlphaFoldDB" id="A0A8J3R088"/>
<dbReference type="Proteomes" id="UP000642748">
    <property type="component" value="Unassembled WGS sequence"/>
</dbReference>
<evidence type="ECO:0000259" key="4">
    <source>
        <dbReference type="Pfam" id="PF20737"/>
    </source>
</evidence>
<keyword evidence="6" id="KW-1185">Reference proteome</keyword>
<dbReference type="InterPro" id="IPR049046">
    <property type="entry name" value="Beta-AFase-like_GH127_middle"/>
</dbReference>
<name>A0A8J3R088_9ACTN</name>
<dbReference type="PANTHER" id="PTHR43465:SF2">
    <property type="entry name" value="DUF1680 DOMAIN PROTEIN (AFU_ORTHOLOGUE AFUA_1G08910)"/>
    <property type="match status" value="1"/>
</dbReference>
<feature type="domain" description="Non-reducing end beta-L-arabinofuranosidase-like GH127 C-terminal" evidence="4">
    <location>
        <begin position="535"/>
        <end position="642"/>
    </location>
</feature>
<feature type="compositionally biased region" description="Polar residues" evidence="1">
    <location>
        <begin position="1"/>
        <end position="18"/>
    </location>
</feature>
<feature type="region of interest" description="Disordered" evidence="1">
    <location>
        <begin position="1"/>
        <end position="23"/>
    </location>
</feature>
<organism evidence="5 6">
    <name type="scientific">Rugosimonospora africana</name>
    <dbReference type="NCBI Taxonomy" id="556532"/>
    <lineage>
        <taxon>Bacteria</taxon>
        <taxon>Bacillati</taxon>
        <taxon>Actinomycetota</taxon>
        <taxon>Actinomycetes</taxon>
        <taxon>Micromonosporales</taxon>
        <taxon>Micromonosporaceae</taxon>
        <taxon>Rugosimonospora</taxon>
    </lineage>
</organism>
<proteinExistence type="predicted"/>
<dbReference type="PANTHER" id="PTHR43465">
    <property type="entry name" value="DUF1680 DOMAIN PROTEIN (AFU_ORTHOLOGUE AFUA_1G08910)"/>
    <property type="match status" value="1"/>
</dbReference>
<dbReference type="InterPro" id="IPR008928">
    <property type="entry name" value="6-hairpin_glycosidase_sf"/>
</dbReference>
<dbReference type="InterPro" id="IPR012878">
    <property type="entry name" value="Beta-AFase-like_GH127_cat"/>
</dbReference>
<evidence type="ECO:0000313" key="6">
    <source>
        <dbReference type="Proteomes" id="UP000642748"/>
    </source>
</evidence>
<dbReference type="EMBL" id="BONZ01000078">
    <property type="protein sequence ID" value="GIH19277.1"/>
    <property type="molecule type" value="Genomic_DNA"/>
</dbReference>
<accession>A0A8J3R088</accession>
<feature type="domain" description="Non-reducing end beta-L-arabinofuranosidase-like GH127 middle" evidence="3">
    <location>
        <begin position="440"/>
        <end position="531"/>
    </location>
</feature>
<dbReference type="Pfam" id="PF20736">
    <property type="entry name" value="Glyco_hydro127M"/>
    <property type="match status" value="1"/>
</dbReference>
<protein>
    <recommendedName>
        <fullName evidence="7">Glycoside hydrolase family 127 protein</fullName>
    </recommendedName>
</protein>
<dbReference type="Pfam" id="PF20737">
    <property type="entry name" value="Glyco_hydro127C"/>
    <property type="match status" value="1"/>
</dbReference>
<evidence type="ECO:0000259" key="3">
    <source>
        <dbReference type="Pfam" id="PF20736"/>
    </source>
</evidence>
<dbReference type="Pfam" id="PF07944">
    <property type="entry name" value="Beta-AFase-like_GH127_cat"/>
    <property type="match status" value="1"/>
</dbReference>
<evidence type="ECO:0008006" key="7">
    <source>
        <dbReference type="Google" id="ProtNLM"/>
    </source>
</evidence>
<gene>
    <name evidence="5" type="ORF">Raf01_74490</name>
</gene>
<evidence type="ECO:0000256" key="1">
    <source>
        <dbReference type="SAM" id="MobiDB-lite"/>
    </source>
</evidence>
<sequence length="644" mass="70497">MNDAHTVTQPDSGTSTHLTVAPVAPGTGSLRPLGIDKVRISGGFWGHRQQLNRDAIIPHIARWQERVGWHANFDAVVNGTIAASRTGREFSDSEVYKLLEAMSWEIARTGDQELERRLQAIVDRIEPAQQPDGYLNTRHGNPGQPPRYSDLEWGHELYCYGHLIQAAVARIRSGHHDRLVEIACRAADHICDTFGPTGLAGICGHPEIETALVELYRATGQSRYLRQARLFLDRRGRHSLQDIEYGRSYFQDDIPIADAQVLRGHAVRALYLAAGAVDAAVEEQDRSLAEAVEHQYQRALRRRTYLTGGMGSHHQDEAFGDDFELPPDRAYCETCAGVASIMVSWRLLLATGNLGYADTIERTLYNVIAASPSTDGTAFFYTNPLQQRVAGQPSDPDEVSPRAHAQLRAPWFEVSCCPPNVARTLAQLATYVATTSTDGVQVLQYVPGEISAALGDGRHAHLSVSTRYPDDGEVAVTVVGAPRDSWTLTLRIPAWAEGATVEVDGKVAQAHAPSHTVHDAAAGSRITLRLPIAPRWTVANPKVDAVRGTIAVERGPLVLCAESVDLPDGADVQALRIDSTQPLRALGDGAAAAGTLLAPQEDTEQLYRPDAYAEDGRDIELPLIPYYRWANRGPSTMRVWIPTR</sequence>
<dbReference type="InterPro" id="IPR049174">
    <property type="entry name" value="Beta-AFase-like"/>
</dbReference>
<evidence type="ECO:0000259" key="2">
    <source>
        <dbReference type="Pfam" id="PF07944"/>
    </source>
</evidence>
<evidence type="ECO:0000313" key="5">
    <source>
        <dbReference type="EMBL" id="GIH19277.1"/>
    </source>
</evidence>
<feature type="domain" description="Non-reducing end beta-L-arabinofuranosidase-like GH127 catalytic" evidence="2">
    <location>
        <begin position="38"/>
        <end position="429"/>
    </location>
</feature>
<comment type="caution">
    <text evidence="5">The sequence shown here is derived from an EMBL/GenBank/DDBJ whole genome shotgun (WGS) entry which is preliminary data.</text>
</comment>